<reference evidence="3 4" key="1">
    <citation type="submission" date="2024-04" db="EMBL/GenBank/DDBJ databases">
        <title>Tritrichomonas musculus Genome.</title>
        <authorList>
            <person name="Alves-Ferreira E."/>
            <person name="Grigg M."/>
            <person name="Lorenzi H."/>
            <person name="Galac M."/>
        </authorList>
    </citation>
    <scope>NUCLEOTIDE SEQUENCE [LARGE SCALE GENOMIC DNA]</scope>
    <source>
        <strain evidence="3 4">EAF2021</strain>
    </source>
</reference>
<feature type="compositionally biased region" description="Polar residues" evidence="2">
    <location>
        <begin position="183"/>
        <end position="193"/>
    </location>
</feature>
<dbReference type="CDD" id="cd00154">
    <property type="entry name" value="Rab"/>
    <property type="match status" value="1"/>
</dbReference>
<dbReference type="EMBL" id="JAPFFF010000004">
    <property type="protein sequence ID" value="KAK8890953.1"/>
    <property type="molecule type" value="Genomic_DNA"/>
</dbReference>
<dbReference type="SMART" id="SM00176">
    <property type="entry name" value="RAN"/>
    <property type="match status" value="1"/>
</dbReference>
<dbReference type="PRINTS" id="PR00449">
    <property type="entry name" value="RASTRNSFRMNG"/>
</dbReference>
<dbReference type="InterPro" id="IPR001806">
    <property type="entry name" value="Small_GTPase"/>
</dbReference>
<organism evidence="3 4">
    <name type="scientific">Tritrichomonas musculus</name>
    <dbReference type="NCBI Taxonomy" id="1915356"/>
    <lineage>
        <taxon>Eukaryota</taxon>
        <taxon>Metamonada</taxon>
        <taxon>Parabasalia</taxon>
        <taxon>Tritrichomonadida</taxon>
        <taxon>Tritrichomonadidae</taxon>
        <taxon>Tritrichomonas</taxon>
    </lineage>
</organism>
<dbReference type="Proteomes" id="UP001470230">
    <property type="component" value="Unassembled WGS sequence"/>
</dbReference>
<accession>A0ABR2KJ03</accession>
<dbReference type="InterPro" id="IPR027417">
    <property type="entry name" value="P-loop_NTPase"/>
</dbReference>
<sequence length="208" mass="23008">MLGHKFDYSLKIVVVGDSGVGKTCLLLRFVHDQWEGDTQPTLGVEFLTKVVETEDEHHIQLQLWDTAGQELFRSVTRGYYRGAAGALIVFDLTSRDSFNSVERWYQDLKEIASSDVVTALIGNKNDLEDKRDVTYEEAKQYADEHGMKYFETSAKTGDSVPAAVTETVMQIEKTVSKDAPAQTPDTVNFSPTQGNANNGNNNGNGCSC</sequence>
<dbReference type="Gene3D" id="3.40.50.300">
    <property type="entry name" value="P-loop containing nucleotide triphosphate hydrolases"/>
    <property type="match status" value="1"/>
</dbReference>
<proteinExistence type="predicted"/>
<gene>
    <name evidence="3" type="ORF">M9Y10_028154</name>
</gene>
<feature type="compositionally biased region" description="Low complexity" evidence="2">
    <location>
        <begin position="194"/>
        <end position="208"/>
    </location>
</feature>
<dbReference type="SMART" id="SM00173">
    <property type="entry name" value="RAS"/>
    <property type="match status" value="1"/>
</dbReference>
<dbReference type="SUPFAM" id="SSF52540">
    <property type="entry name" value="P-loop containing nucleoside triphosphate hydrolases"/>
    <property type="match status" value="1"/>
</dbReference>
<keyword evidence="1" id="KW-0547">Nucleotide-binding</keyword>
<dbReference type="PROSITE" id="PS51419">
    <property type="entry name" value="RAB"/>
    <property type="match status" value="1"/>
</dbReference>
<evidence type="ECO:0000256" key="1">
    <source>
        <dbReference type="ARBA" id="ARBA00022741"/>
    </source>
</evidence>
<protein>
    <submittedName>
        <fullName evidence="3">Uncharacterized protein</fullName>
    </submittedName>
</protein>
<dbReference type="PROSITE" id="PS51421">
    <property type="entry name" value="RAS"/>
    <property type="match status" value="1"/>
</dbReference>
<feature type="region of interest" description="Disordered" evidence="2">
    <location>
        <begin position="177"/>
        <end position="208"/>
    </location>
</feature>
<evidence type="ECO:0000313" key="3">
    <source>
        <dbReference type="EMBL" id="KAK8890953.1"/>
    </source>
</evidence>
<dbReference type="PROSITE" id="PS51420">
    <property type="entry name" value="RHO"/>
    <property type="match status" value="1"/>
</dbReference>
<evidence type="ECO:0000313" key="4">
    <source>
        <dbReference type="Proteomes" id="UP001470230"/>
    </source>
</evidence>
<keyword evidence="4" id="KW-1185">Reference proteome</keyword>
<dbReference type="SMART" id="SM00174">
    <property type="entry name" value="RHO"/>
    <property type="match status" value="1"/>
</dbReference>
<dbReference type="NCBIfam" id="TIGR00231">
    <property type="entry name" value="small_GTP"/>
    <property type="match status" value="1"/>
</dbReference>
<dbReference type="PANTHER" id="PTHR47978">
    <property type="match status" value="1"/>
</dbReference>
<dbReference type="InterPro" id="IPR005225">
    <property type="entry name" value="Small_GTP-bd"/>
</dbReference>
<name>A0ABR2KJ03_9EUKA</name>
<dbReference type="Pfam" id="PF00071">
    <property type="entry name" value="Ras"/>
    <property type="match status" value="1"/>
</dbReference>
<comment type="caution">
    <text evidence="3">The sequence shown here is derived from an EMBL/GenBank/DDBJ whole genome shotgun (WGS) entry which is preliminary data.</text>
</comment>
<evidence type="ECO:0000256" key="2">
    <source>
        <dbReference type="SAM" id="MobiDB-lite"/>
    </source>
</evidence>
<dbReference type="SMART" id="SM00175">
    <property type="entry name" value="RAB"/>
    <property type="match status" value="1"/>
</dbReference>